<evidence type="ECO:0000313" key="2">
    <source>
        <dbReference type="Proteomes" id="UP001054821"/>
    </source>
</evidence>
<keyword evidence="2" id="KW-1185">Reference proteome</keyword>
<proteinExistence type="predicted"/>
<comment type="caution">
    <text evidence="1">The sequence shown here is derived from an EMBL/GenBank/DDBJ whole genome shotgun (WGS) entry which is preliminary data.</text>
</comment>
<gene>
    <name evidence="1" type="ORF">L3X38_032626</name>
</gene>
<organism evidence="1 2">
    <name type="scientific">Prunus dulcis</name>
    <name type="common">Almond</name>
    <name type="synonym">Amygdalus dulcis</name>
    <dbReference type="NCBI Taxonomy" id="3755"/>
    <lineage>
        <taxon>Eukaryota</taxon>
        <taxon>Viridiplantae</taxon>
        <taxon>Streptophyta</taxon>
        <taxon>Embryophyta</taxon>
        <taxon>Tracheophyta</taxon>
        <taxon>Spermatophyta</taxon>
        <taxon>Magnoliopsida</taxon>
        <taxon>eudicotyledons</taxon>
        <taxon>Gunneridae</taxon>
        <taxon>Pentapetalae</taxon>
        <taxon>rosids</taxon>
        <taxon>fabids</taxon>
        <taxon>Rosales</taxon>
        <taxon>Rosaceae</taxon>
        <taxon>Amygdaloideae</taxon>
        <taxon>Amygdaleae</taxon>
        <taxon>Prunus</taxon>
    </lineage>
</organism>
<dbReference type="Proteomes" id="UP001054821">
    <property type="component" value="Chromosome 6"/>
</dbReference>
<reference evidence="1 2" key="1">
    <citation type="journal article" date="2022" name="G3 (Bethesda)">
        <title>Whole-genome sequence and methylome profiling of the almond [Prunus dulcis (Mill.) D.A. Webb] cultivar 'Nonpareil'.</title>
        <authorList>
            <person name="D'Amico-Willman K.M."/>
            <person name="Ouma W.Z."/>
            <person name="Meulia T."/>
            <person name="Sideli G.M."/>
            <person name="Gradziel T.M."/>
            <person name="Fresnedo-Ramirez J."/>
        </authorList>
    </citation>
    <scope>NUCLEOTIDE SEQUENCE [LARGE SCALE GENOMIC DNA]</scope>
    <source>
        <strain evidence="1">Clone GOH B32 T37-40</strain>
    </source>
</reference>
<accession>A0AAD4VFT5</accession>
<dbReference type="EMBL" id="JAJFAZ020000006">
    <property type="protein sequence ID" value="KAI5323554.1"/>
    <property type="molecule type" value="Genomic_DNA"/>
</dbReference>
<protein>
    <submittedName>
        <fullName evidence="1">Uncharacterized protein</fullName>
    </submittedName>
</protein>
<dbReference type="AlphaFoldDB" id="A0AAD4VFT5"/>
<evidence type="ECO:0000313" key="1">
    <source>
        <dbReference type="EMBL" id="KAI5323554.1"/>
    </source>
</evidence>
<sequence length="93" mass="10898">MKLPSKIEHTRLIYSLSGKNFLEVLIHPAFIQLLVGLGLVARHALPYSRQDWLFEDSRARLCDAWGAIAWHALPYSRQASHLRFVERRYVRHC</sequence>
<name>A0AAD4VFT5_PRUDU</name>